<sequence length="133" mass="14438">MTLYDIAKTVHIVSVIVWIAGMTVAAMSLRTPSPAALPAITAFDRRVTTPAMLLVWVFGLTIAIQGGWFGQPWLSAKIFLVLILSGLHGMITGRLRRKAWENGSHPDKATRYVFPAGLCLVALVVLLVVTKAI</sequence>
<evidence type="ECO:0000313" key="16">
    <source>
        <dbReference type="EMBL" id="QXL87423.1"/>
    </source>
</evidence>
<evidence type="ECO:0000256" key="4">
    <source>
        <dbReference type="ARBA" id="ARBA00017504"/>
    </source>
</evidence>
<keyword evidence="12 14" id="KW-0472">Membrane</keyword>
<dbReference type="GO" id="GO:0070818">
    <property type="term" value="F:protoporphyrinogen oxidase activity"/>
    <property type="evidence" value="ECO:0007669"/>
    <property type="project" value="UniProtKB-UniRule"/>
</dbReference>
<evidence type="ECO:0000256" key="11">
    <source>
        <dbReference type="ARBA" id="ARBA00023004"/>
    </source>
</evidence>
<comment type="function">
    <text evidence="14">Catalyzes the oxidation of protoporphyrinogen IX to protoporphyrin IX.</text>
</comment>
<evidence type="ECO:0000256" key="1">
    <source>
        <dbReference type="ARBA" id="ARBA00004651"/>
    </source>
</evidence>
<dbReference type="AlphaFoldDB" id="A0A975TTP0"/>
<evidence type="ECO:0000256" key="6">
    <source>
        <dbReference type="ARBA" id="ARBA00022617"/>
    </source>
</evidence>
<dbReference type="InterPro" id="IPR005265">
    <property type="entry name" value="HemJ-like"/>
</dbReference>
<dbReference type="Pfam" id="PF03653">
    <property type="entry name" value="UPF0093"/>
    <property type="match status" value="1"/>
</dbReference>
<dbReference type="GO" id="GO:0006782">
    <property type="term" value="P:protoporphyrinogen IX biosynthetic process"/>
    <property type="evidence" value="ECO:0007669"/>
    <property type="project" value="UniProtKB-UniRule"/>
</dbReference>
<keyword evidence="9 15" id="KW-1133">Transmembrane helix</keyword>
<evidence type="ECO:0000256" key="7">
    <source>
        <dbReference type="ARBA" id="ARBA00022692"/>
    </source>
</evidence>
<evidence type="ECO:0000256" key="10">
    <source>
        <dbReference type="ARBA" id="ARBA00023002"/>
    </source>
</evidence>
<dbReference type="GO" id="GO:0005886">
    <property type="term" value="C:plasma membrane"/>
    <property type="evidence" value="ECO:0007669"/>
    <property type="project" value="UniProtKB-SubCell"/>
</dbReference>
<feature type="transmembrane region" description="Helical" evidence="15">
    <location>
        <begin position="112"/>
        <end position="130"/>
    </location>
</feature>
<keyword evidence="8 14" id="KW-0479">Metal-binding</keyword>
<comment type="pathway">
    <text evidence="2 14">Porphyrin-containing compound metabolism; protoporphyrin-IX biosynthesis; protoporphyrin-IX from protoporphyrinogen-IX: step 1/1.</text>
</comment>
<keyword evidence="6 14" id="KW-0349">Heme</keyword>
<keyword evidence="7 15" id="KW-0812">Transmembrane</keyword>
<evidence type="ECO:0000256" key="12">
    <source>
        <dbReference type="ARBA" id="ARBA00023136"/>
    </source>
</evidence>
<feature type="transmembrane region" description="Helical" evidence="15">
    <location>
        <begin position="6"/>
        <end position="29"/>
    </location>
</feature>
<dbReference type="EMBL" id="CP078073">
    <property type="protein sequence ID" value="QXL87423.1"/>
    <property type="molecule type" value="Genomic_DNA"/>
</dbReference>
<keyword evidence="10" id="KW-0560">Oxidoreductase</keyword>
<gene>
    <name evidence="16" type="ORF">KUL25_18710</name>
</gene>
<evidence type="ECO:0000256" key="9">
    <source>
        <dbReference type="ARBA" id="ARBA00022989"/>
    </source>
</evidence>
<evidence type="ECO:0000313" key="17">
    <source>
        <dbReference type="Proteomes" id="UP000693972"/>
    </source>
</evidence>
<dbReference type="EMBL" id="JAIMBW010000001">
    <property type="protein sequence ID" value="MBY4894793.1"/>
    <property type="molecule type" value="Genomic_DNA"/>
</dbReference>
<dbReference type="GO" id="GO:0046872">
    <property type="term" value="F:metal ion binding"/>
    <property type="evidence" value="ECO:0007669"/>
    <property type="project" value="UniProtKB-UniRule"/>
</dbReference>
<dbReference type="PANTHER" id="PTHR40255:SF1">
    <property type="entry name" value="PROTOPORPHYRINOGEN IX OXIDASE"/>
    <property type="match status" value="1"/>
</dbReference>
<protein>
    <recommendedName>
        <fullName evidence="4 14">Protoporphyrinogen IX oxidase</fullName>
        <ecNumber evidence="14">1.3.99.-</ecNumber>
    </recommendedName>
</protein>
<organism evidence="16">
    <name type="scientific">Gymnodinialimonas phycosphaerae</name>
    <dbReference type="NCBI Taxonomy" id="2841589"/>
    <lineage>
        <taxon>Bacteria</taxon>
        <taxon>Pseudomonadati</taxon>
        <taxon>Pseudomonadota</taxon>
        <taxon>Alphaproteobacteria</taxon>
        <taxon>Rhodobacterales</taxon>
        <taxon>Paracoccaceae</taxon>
        <taxon>Gymnodinialimonas</taxon>
    </lineage>
</organism>
<evidence type="ECO:0000256" key="3">
    <source>
        <dbReference type="ARBA" id="ARBA00006501"/>
    </source>
</evidence>
<dbReference type="RefSeq" id="WP_257894300.1">
    <property type="nucleotide sequence ID" value="NZ_JAIMBW010000001.1"/>
</dbReference>
<accession>A0A975TTP0</accession>
<feature type="transmembrane region" description="Helical" evidence="15">
    <location>
        <begin position="74"/>
        <end position="91"/>
    </location>
</feature>
<evidence type="ECO:0000256" key="2">
    <source>
        <dbReference type="ARBA" id="ARBA00005073"/>
    </source>
</evidence>
<keyword evidence="5 14" id="KW-1003">Cell membrane</keyword>
<feature type="transmembrane region" description="Helical" evidence="15">
    <location>
        <begin position="50"/>
        <end position="68"/>
    </location>
</feature>
<comment type="subcellular location">
    <subcellularLocation>
        <location evidence="1">Cell membrane</location>
        <topology evidence="1">Multi-pass membrane protein</topology>
    </subcellularLocation>
</comment>
<keyword evidence="17" id="KW-1185">Reference proteome</keyword>
<evidence type="ECO:0000256" key="15">
    <source>
        <dbReference type="SAM" id="Phobius"/>
    </source>
</evidence>
<dbReference type="EC" id="1.3.99.-" evidence="14"/>
<evidence type="ECO:0000256" key="13">
    <source>
        <dbReference type="ARBA" id="ARBA00048390"/>
    </source>
</evidence>
<evidence type="ECO:0000256" key="8">
    <source>
        <dbReference type="ARBA" id="ARBA00022723"/>
    </source>
</evidence>
<evidence type="ECO:0000256" key="5">
    <source>
        <dbReference type="ARBA" id="ARBA00022475"/>
    </source>
</evidence>
<dbReference type="Proteomes" id="UP000693972">
    <property type="component" value="Unassembled WGS sequence"/>
</dbReference>
<reference evidence="16 17" key="1">
    <citation type="submission" date="2021-07" db="EMBL/GenBank/DDBJ databases">
        <title>Karlodiniumbacter phycospheric gen. nov., sp. nov., a phycosphere bacterium isolated from karlodinium veneficum.</title>
        <authorList>
            <person name="Peng Y."/>
            <person name="Jiang L."/>
            <person name="Lee J."/>
        </authorList>
    </citation>
    <scope>NUCLEOTIDE SEQUENCE</scope>
    <source>
        <strain evidence="16 17">N5</strain>
    </source>
</reference>
<evidence type="ECO:0000256" key="14">
    <source>
        <dbReference type="PIRNR" id="PIRNR004638"/>
    </source>
</evidence>
<dbReference type="PANTHER" id="PTHR40255">
    <property type="entry name" value="UPF0093 MEMBRANE PROTEIN SLR1790"/>
    <property type="match status" value="1"/>
</dbReference>
<comment type="similarity">
    <text evidence="3 14">Belongs to the HemJ family.</text>
</comment>
<keyword evidence="11 14" id="KW-0408">Iron</keyword>
<comment type="catalytic activity">
    <reaction evidence="13 14">
        <text>protoporphyrinogen IX + 3 A = protoporphyrin IX + 3 AH2</text>
        <dbReference type="Rhea" id="RHEA:62000"/>
        <dbReference type="ChEBI" id="CHEBI:13193"/>
        <dbReference type="ChEBI" id="CHEBI:17499"/>
        <dbReference type="ChEBI" id="CHEBI:57306"/>
        <dbReference type="ChEBI" id="CHEBI:57307"/>
    </reaction>
</comment>
<dbReference type="PIRSF" id="PIRSF004638">
    <property type="entry name" value="UCP004638"/>
    <property type="match status" value="1"/>
</dbReference>
<proteinExistence type="inferred from homology"/>
<comment type="cofactor">
    <cofactor evidence="14">
        <name>heme b</name>
        <dbReference type="ChEBI" id="CHEBI:60344"/>
    </cofactor>
    <text evidence="14">Binds 1 heme b (iron(II)-protoporphyrin IX) group per subunit.</text>
</comment>
<name>A0A975TTP0_9RHOB</name>